<evidence type="ECO:0000313" key="2">
    <source>
        <dbReference type="EMBL" id="MCI81280.1"/>
    </source>
</evidence>
<feature type="region of interest" description="Disordered" evidence="1">
    <location>
        <begin position="23"/>
        <end position="51"/>
    </location>
</feature>
<comment type="caution">
    <text evidence="2">The sequence shown here is derived from an EMBL/GenBank/DDBJ whole genome shotgun (WGS) entry which is preliminary data.</text>
</comment>
<name>A0A392V4D2_9FABA</name>
<keyword evidence="3" id="KW-1185">Reference proteome</keyword>
<reference evidence="2 3" key="1">
    <citation type="journal article" date="2018" name="Front. Plant Sci.">
        <title>Red Clover (Trifolium pratense) and Zigzag Clover (T. medium) - A Picture of Genomic Similarities and Differences.</title>
        <authorList>
            <person name="Dluhosova J."/>
            <person name="Istvanek J."/>
            <person name="Nedelnik J."/>
            <person name="Repkova J."/>
        </authorList>
    </citation>
    <scope>NUCLEOTIDE SEQUENCE [LARGE SCALE GENOMIC DNA]</scope>
    <source>
        <strain evidence="3">cv. 10/8</strain>
        <tissue evidence="2">Leaf</tissue>
    </source>
</reference>
<evidence type="ECO:0000313" key="3">
    <source>
        <dbReference type="Proteomes" id="UP000265520"/>
    </source>
</evidence>
<proteinExistence type="predicted"/>
<evidence type="ECO:0000256" key="1">
    <source>
        <dbReference type="SAM" id="MobiDB-lite"/>
    </source>
</evidence>
<protein>
    <submittedName>
        <fullName evidence="2">Uncharacterized protein</fullName>
    </submittedName>
</protein>
<dbReference type="EMBL" id="LXQA011015248">
    <property type="protein sequence ID" value="MCI81280.1"/>
    <property type="molecule type" value="Genomic_DNA"/>
</dbReference>
<dbReference type="AlphaFoldDB" id="A0A392V4D2"/>
<dbReference type="Proteomes" id="UP000265520">
    <property type="component" value="Unassembled WGS sequence"/>
</dbReference>
<feature type="compositionally biased region" description="Acidic residues" evidence="1">
    <location>
        <begin position="29"/>
        <end position="51"/>
    </location>
</feature>
<feature type="non-terminal residue" evidence="2">
    <location>
        <position position="51"/>
    </location>
</feature>
<organism evidence="2 3">
    <name type="scientific">Trifolium medium</name>
    <dbReference type="NCBI Taxonomy" id="97028"/>
    <lineage>
        <taxon>Eukaryota</taxon>
        <taxon>Viridiplantae</taxon>
        <taxon>Streptophyta</taxon>
        <taxon>Embryophyta</taxon>
        <taxon>Tracheophyta</taxon>
        <taxon>Spermatophyta</taxon>
        <taxon>Magnoliopsida</taxon>
        <taxon>eudicotyledons</taxon>
        <taxon>Gunneridae</taxon>
        <taxon>Pentapetalae</taxon>
        <taxon>rosids</taxon>
        <taxon>fabids</taxon>
        <taxon>Fabales</taxon>
        <taxon>Fabaceae</taxon>
        <taxon>Papilionoideae</taxon>
        <taxon>50 kb inversion clade</taxon>
        <taxon>NPAAA clade</taxon>
        <taxon>Hologalegina</taxon>
        <taxon>IRL clade</taxon>
        <taxon>Trifolieae</taxon>
        <taxon>Trifolium</taxon>
    </lineage>
</organism>
<accession>A0A392V4D2</accession>
<sequence length="51" mass="5934">MLMMKMLISFIWKFNDEDVDMEVASGEDSGGEYGDEYEFEDLDDDEAEDVK</sequence>